<comment type="caution">
    <text evidence="1">The sequence shown here is derived from an EMBL/GenBank/DDBJ whole genome shotgun (WGS) entry which is preliminary data.</text>
</comment>
<proteinExistence type="predicted"/>
<sequence>MEIVNLPIFCSHCKMHGHGVNERFLLHPHIHKEKAPSKVLLENNNPVGDEANVANPLGVEENMTPLEKGNLFILQDSMENNTNLVIEVSTFMDQEAYDKAIPSSLV</sequence>
<evidence type="ECO:0000313" key="2">
    <source>
        <dbReference type="Proteomes" id="UP000775213"/>
    </source>
</evidence>
<evidence type="ECO:0000313" key="1">
    <source>
        <dbReference type="EMBL" id="KAH0453683.1"/>
    </source>
</evidence>
<dbReference type="EMBL" id="JAGFBR010000016">
    <property type="protein sequence ID" value="KAH0453683.1"/>
    <property type="molecule type" value="Genomic_DNA"/>
</dbReference>
<keyword evidence="2" id="KW-1185">Reference proteome</keyword>
<name>A0AAV7GDB7_DENCH</name>
<gene>
    <name evidence="1" type="ORF">IEQ34_018007</name>
</gene>
<protein>
    <submittedName>
        <fullName evidence="1">Uncharacterized protein</fullName>
    </submittedName>
</protein>
<accession>A0AAV7GDB7</accession>
<organism evidence="1 2">
    <name type="scientific">Dendrobium chrysotoxum</name>
    <name type="common">Orchid</name>
    <dbReference type="NCBI Taxonomy" id="161865"/>
    <lineage>
        <taxon>Eukaryota</taxon>
        <taxon>Viridiplantae</taxon>
        <taxon>Streptophyta</taxon>
        <taxon>Embryophyta</taxon>
        <taxon>Tracheophyta</taxon>
        <taxon>Spermatophyta</taxon>
        <taxon>Magnoliopsida</taxon>
        <taxon>Liliopsida</taxon>
        <taxon>Asparagales</taxon>
        <taxon>Orchidaceae</taxon>
        <taxon>Epidendroideae</taxon>
        <taxon>Malaxideae</taxon>
        <taxon>Dendrobiinae</taxon>
        <taxon>Dendrobium</taxon>
    </lineage>
</organism>
<reference evidence="1 2" key="1">
    <citation type="journal article" date="2021" name="Hortic Res">
        <title>Chromosome-scale assembly of the Dendrobium chrysotoxum genome enhances the understanding of orchid evolution.</title>
        <authorList>
            <person name="Zhang Y."/>
            <person name="Zhang G.Q."/>
            <person name="Zhang D."/>
            <person name="Liu X.D."/>
            <person name="Xu X.Y."/>
            <person name="Sun W.H."/>
            <person name="Yu X."/>
            <person name="Zhu X."/>
            <person name="Wang Z.W."/>
            <person name="Zhao X."/>
            <person name="Zhong W.Y."/>
            <person name="Chen H."/>
            <person name="Yin W.L."/>
            <person name="Huang T."/>
            <person name="Niu S.C."/>
            <person name="Liu Z.J."/>
        </authorList>
    </citation>
    <scope>NUCLEOTIDE SEQUENCE [LARGE SCALE GENOMIC DNA]</scope>
    <source>
        <strain evidence="1">Lindl</strain>
    </source>
</reference>
<dbReference type="AlphaFoldDB" id="A0AAV7GDB7"/>
<dbReference type="Proteomes" id="UP000775213">
    <property type="component" value="Unassembled WGS sequence"/>
</dbReference>